<dbReference type="SUPFAM" id="SSF46785">
    <property type="entry name" value="Winged helix' DNA-binding domain"/>
    <property type="match status" value="1"/>
</dbReference>
<evidence type="ECO:0000256" key="1">
    <source>
        <dbReference type="ARBA" id="ARBA00023015"/>
    </source>
</evidence>
<dbReference type="SMART" id="SM00895">
    <property type="entry name" value="FCD"/>
    <property type="match status" value="1"/>
</dbReference>
<dbReference type="Gene3D" id="1.20.120.530">
    <property type="entry name" value="GntR ligand-binding domain-like"/>
    <property type="match status" value="1"/>
</dbReference>
<accession>A0A8I2GXL3</accession>
<sequence length="322" mass="36122">MRRTLAYEAICETLRKAIEMKTLPEGTVLLEGPIAAIFDSSRSPVKQALAKLESEGLVRRFDGRGVLVGITGGPLRLKVTPEMLSLEADPTGNPKVFAWQNFYYDFEKTVILRAVFGPARINELALARYYNVGRTVAGDILNYAAKTGIVIKDEKSRWWINSLDEERFHNLYELRILLEPAALKTAITRIPPTSLDVMRNRLIETSNHFPRIEPAELDALEEDLHIGLMQFSANSEILEALKRTRCVLVAGKHIQRAVRGAMPIDAFMHEHLEIMDAAASLDFKTAEAALIDHLATSSRKANERLAAYIQSHQVSPIEYVLD</sequence>
<protein>
    <submittedName>
        <fullName evidence="5">FCD domain-containing protein</fullName>
    </submittedName>
</protein>
<keyword evidence="2" id="KW-0238">DNA-binding</keyword>
<dbReference type="PANTHER" id="PTHR43537:SF45">
    <property type="entry name" value="GNTR FAMILY REGULATORY PROTEIN"/>
    <property type="match status" value="1"/>
</dbReference>
<dbReference type="InterPro" id="IPR008920">
    <property type="entry name" value="TF_FadR/GntR_C"/>
</dbReference>
<dbReference type="RefSeq" id="WP_113541619.1">
    <property type="nucleotide sequence ID" value="NZ_WIEC01000010.1"/>
</dbReference>
<dbReference type="GO" id="GO:0003677">
    <property type="term" value="F:DNA binding"/>
    <property type="evidence" value="ECO:0007669"/>
    <property type="project" value="UniProtKB-KW"/>
</dbReference>
<evidence type="ECO:0000259" key="4">
    <source>
        <dbReference type="PROSITE" id="PS50949"/>
    </source>
</evidence>
<evidence type="ECO:0000256" key="3">
    <source>
        <dbReference type="ARBA" id="ARBA00023163"/>
    </source>
</evidence>
<comment type="caution">
    <text evidence="5">The sequence shown here is derived from an EMBL/GenBank/DDBJ whole genome shotgun (WGS) entry which is preliminary data.</text>
</comment>
<dbReference type="Pfam" id="PF00392">
    <property type="entry name" value="GntR"/>
    <property type="match status" value="1"/>
</dbReference>
<name>A0A8I2GXL3_RHILV</name>
<dbReference type="SUPFAM" id="SSF48008">
    <property type="entry name" value="GntR ligand-binding domain-like"/>
    <property type="match status" value="1"/>
</dbReference>
<evidence type="ECO:0000313" key="5">
    <source>
        <dbReference type="EMBL" id="NKM48277.1"/>
    </source>
</evidence>
<dbReference type="Gene3D" id="1.10.10.10">
    <property type="entry name" value="Winged helix-like DNA-binding domain superfamily/Winged helix DNA-binding domain"/>
    <property type="match status" value="1"/>
</dbReference>
<dbReference type="PROSITE" id="PS50949">
    <property type="entry name" value="HTH_GNTR"/>
    <property type="match status" value="1"/>
</dbReference>
<feature type="domain" description="HTH gntR-type" evidence="4">
    <location>
        <begin position="4"/>
        <end position="71"/>
    </location>
</feature>
<dbReference type="Proteomes" id="UP000662259">
    <property type="component" value="Unassembled WGS sequence"/>
</dbReference>
<keyword evidence="1" id="KW-0805">Transcription regulation</keyword>
<dbReference type="PANTHER" id="PTHR43537">
    <property type="entry name" value="TRANSCRIPTIONAL REGULATOR, GNTR FAMILY"/>
    <property type="match status" value="1"/>
</dbReference>
<dbReference type="InterPro" id="IPR036390">
    <property type="entry name" value="WH_DNA-bd_sf"/>
</dbReference>
<dbReference type="InterPro" id="IPR011711">
    <property type="entry name" value="GntR_C"/>
</dbReference>
<evidence type="ECO:0000256" key="2">
    <source>
        <dbReference type="ARBA" id="ARBA00023125"/>
    </source>
</evidence>
<keyword evidence="3" id="KW-0804">Transcription</keyword>
<proteinExistence type="predicted"/>
<dbReference type="SMART" id="SM00345">
    <property type="entry name" value="HTH_GNTR"/>
    <property type="match status" value="1"/>
</dbReference>
<dbReference type="InterPro" id="IPR000524">
    <property type="entry name" value="Tscrpt_reg_HTH_GntR"/>
</dbReference>
<dbReference type="InterPro" id="IPR036388">
    <property type="entry name" value="WH-like_DNA-bd_sf"/>
</dbReference>
<organism evidence="5 6">
    <name type="scientific">Rhizobium leguminosarum bv. viciae</name>
    <dbReference type="NCBI Taxonomy" id="387"/>
    <lineage>
        <taxon>Bacteria</taxon>
        <taxon>Pseudomonadati</taxon>
        <taxon>Pseudomonadota</taxon>
        <taxon>Alphaproteobacteria</taxon>
        <taxon>Hyphomicrobiales</taxon>
        <taxon>Rhizobiaceae</taxon>
        <taxon>Rhizobium/Agrobacterium group</taxon>
        <taxon>Rhizobium</taxon>
    </lineage>
</organism>
<reference evidence="5" key="1">
    <citation type="submission" date="2019-10" db="EMBL/GenBank/DDBJ databases">
        <title>Rhizobium leguminosarum symbiovar viciae collection.</title>
        <authorList>
            <person name="Boivin S."/>
            <person name="Lepetit M."/>
        </authorList>
    </citation>
    <scope>NUCLEOTIDE SEQUENCE</scope>
    <source>
        <strain evidence="5">L143</strain>
    </source>
</reference>
<dbReference type="Pfam" id="PF07729">
    <property type="entry name" value="FCD"/>
    <property type="match status" value="1"/>
</dbReference>
<dbReference type="GO" id="GO:0003700">
    <property type="term" value="F:DNA-binding transcription factor activity"/>
    <property type="evidence" value="ECO:0007669"/>
    <property type="project" value="InterPro"/>
</dbReference>
<gene>
    <name evidence="5" type="ORF">GFL91_25570</name>
</gene>
<dbReference type="AlphaFoldDB" id="A0A8I2GXL3"/>
<evidence type="ECO:0000313" key="6">
    <source>
        <dbReference type="Proteomes" id="UP000662259"/>
    </source>
</evidence>
<dbReference type="EMBL" id="WIEZ01000015">
    <property type="protein sequence ID" value="NKM48277.1"/>
    <property type="molecule type" value="Genomic_DNA"/>
</dbReference>